<dbReference type="PROSITE" id="PS00895">
    <property type="entry name" value="3_HYDROXYISOBUT_DH"/>
    <property type="match status" value="1"/>
</dbReference>
<dbReference type="AlphaFoldDB" id="A0A7X6DSB7"/>
<dbReference type="Proteomes" id="UP000534783">
    <property type="component" value="Unassembled WGS sequence"/>
</dbReference>
<evidence type="ECO:0000313" key="6">
    <source>
        <dbReference type="EMBL" id="NKE72492.1"/>
    </source>
</evidence>
<dbReference type="Gene3D" id="1.10.1040.10">
    <property type="entry name" value="N-(1-d-carboxylethyl)-l-norvaline Dehydrogenase, domain 2"/>
    <property type="match status" value="1"/>
</dbReference>
<evidence type="ECO:0000256" key="3">
    <source>
        <dbReference type="PIRSR" id="PIRSR000103-1"/>
    </source>
</evidence>
<dbReference type="InterPro" id="IPR036291">
    <property type="entry name" value="NAD(P)-bd_dom_sf"/>
</dbReference>
<evidence type="ECO:0000259" key="4">
    <source>
        <dbReference type="Pfam" id="PF03446"/>
    </source>
</evidence>
<evidence type="ECO:0000256" key="1">
    <source>
        <dbReference type="ARBA" id="ARBA00023002"/>
    </source>
</evidence>
<sequence>MRLIRSSEALQRAVKLGLSSDFRSDIDGPTWFDKEEPMKIAFLGLGIMGSRMAERLIRAGFELTVWNRTPGKAEGLKKMGAKEATSPKEAAAEADAAITMLADPASVEQVLLKGGLLEGLKKGSLYIDMTTVSPETSRKLGAACAERGVAFLDAPVTGSKPAAAAGELLLMVGGDASVLERARPVLQPMSKKIVHMGAIGQGSLMKLVNNLSMAGAMATFFEGFTLGKRGGLSGEAILEVLTSGALASPLLRLKGEAVLKENFEPLFSLKHMAKDVHLAVEESERKEFEAPISRLLDGLFQEAQGRNFGEEDYAALIKVFGVNGEKK</sequence>
<evidence type="ECO:0000259" key="5">
    <source>
        <dbReference type="Pfam" id="PF14833"/>
    </source>
</evidence>
<dbReference type="GO" id="GO:0016491">
    <property type="term" value="F:oxidoreductase activity"/>
    <property type="evidence" value="ECO:0007669"/>
    <property type="project" value="UniProtKB-KW"/>
</dbReference>
<gene>
    <name evidence="6" type="ORF">MNODULE_17210</name>
</gene>
<reference evidence="6 7" key="1">
    <citation type="journal article" date="2020" name="Nature">
        <title>Bacterial chemolithoautotrophy via manganese oxidation.</title>
        <authorList>
            <person name="Yu H."/>
            <person name="Leadbetter J.R."/>
        </authorList>
    </citation>
    <scope>NUCLEOTIDE SEQUENCE [LARGE SCALE GENOMIC DNA]</scope>
    <source>
        <strain evidence="6 7">Mn-1</strain>
    </source>
</reference>
<feature type="domain" description="3-hydroxyisobutyrate dehydrogenase-like NAD-binding" evidence="5">
    <location>
        <begin position="200"/>
        <end position="319"/>
    </location>
</feature>
<dbReference type="Gene3D" id="3.40.50.720">
    <property type="entry name" value="NAD(P)-binding Rossmann-like Domain"/>
    <property type="match status" value="1"/>
</dbReference>
<keyword evidence="1" id="KW-0560">Oxidoreductase</keyword>
<dbReference type="PIRSF" id="PIRSF000103">
    <property type="entry name" value="HIBADH"/>
    <property type="match status" value="1"/>
</dbReference>
<organism evidence="6 7">
    <name type="scientific">Candidatus Manganitrophus noduliformans</name>
    <dbReference type="NCBI Taxonomy" id="2606439"/>
    <lineage>
        <taxon>Bacteria</taxon>
        <taxon>Pseudomonadati</taxon>
        <taxon>Nitrospirota</taxon>
        <taxon>Nitrospiria</taxon>
        <taxon>Candidatus Troglogloeales</taxon>
        <taxon>Candidatus Manganitrophaceae</taxon>
        <taxon>Candidatus Manganitrophus</taxon>
    </lineage>
</organism>
<evidence type="ECO:0000313" key="7">
    <source>
        <dbReference type="Proteomes" id="UP000534783"/>
    </source>
</evidence>
<dbReference type="InterPro" id="IPR002204">
    <property type="entry name" value="3-OH-isobutyrate_DH-rel_CS"/>
</dbReference>
<dbReference type="PANTHER" id="PTHR43580">
    <property type="entry name" value="OXIDOREDUCTASE GLYR1-RELATED"/>
    <property type="match status" value="1"/>
</dbReference>
<name>A0A7X6DSB7_9BACT</name>
<proteinExistence type="predicted"/>
<dbReference type="InterPro" id="IPR029154">
    <property type="entry name" value="HIBADH-like_NADP-bd"/>
</dbReference>
<keyword evidence="2" id="KW-0520">NAD</keyword>
<dbReference type="InterPro" id="IPR013328">
    <property type="entry name" value="6PGD_dom2"/>
</dbReference>
<protein>
    <submittedName>
        <fullName evidence="6">NAD(P)-dependent oxidoreductase</fullName>
    </submittedName>
</protein>
<dbReference type="EMBL" id="VTOW01000003">
    <property type="protein sequence ID" value="NKE72492.1"/>
    <property type="molecule type" value="Genomic_DNA"/>
</dbReference>
<dbReference type="InterPro" id="IPR051265">
    <property type="entry name" value="HIBADH-related_NP60_sf"/>
</dbReference>
<dbReference type="SUPFAM" id="SSF51735">
    <property type="entry name" value="NAD(P)-binding Rossmann-fold domains"/>
    <property type="match status" value="1"/>
</dbReference>
<dbReference type="InterPro" id="IPR015815">
    <property type="entry name" value="HIBADH-related"/>
</dbReference>
<dbReference type="GO" id="GO:0050661">
    <property type="term" value="F:NADP binding"/>
    <property type="evidence" value="ECO:0007669"/>
    <property type="project" value="InterPro"/>
</dbReference>
<evidence type="ECO:0000256" key="2">
    <source>
        <dbReference type="ARBA" id="ARBA00023027"/>
    </source>
</evidence>
<dbReference type="PANTHER" id="PTHR43580:SF2">
    <property type="entry name" value="CYTOKINE-LIKE NUCLEAR FACTOR N-PAC"/>
    <property type="match status" value="1"/>
</dbReference>
<accession>A0A7X6DSB7</accession>
<dbReference type="GO" id="GO:0016054">
    <property type="term" value="P:organic acid catabolic process"/>
    <property type="evidence" value="ECO:0007669"/>
    <property type="project" value="UniProtKB-ARBA"/>
</dbReference>
<dbReference type="InterPro" id="IPR008927">
    <property type="entry name" value="6-PGluconate_DH-like_C_sf"/>
</dbReference>
<dbReference type="SUPFAM" id="SSF48179">
    <property type="entry name" value="6-phosphogluconate dehydrogenase C-terminal domain-like"/>
    <property type="match status" value="1"/>
</dbReference>
<feature type="domain" description="6-phosphogluconate dehydrogenase NADP-binding" evidence="4">
    <location>
        <begin position="39"/>
        <end position="197"/>
    </location>
</feature>
<dbReference type="Pfam" id="PF03446">
    <property type="entry name" value="NAD_binding_2"/>
    <property type="match status" value="1"/>
</dbReference>
<dbReference type="GO" id="GO:0051287">
    <property type="term" value="F:NAD binding"/>
    <property type="evidence" value="ECO:0007669"/>
    <property type="project" value="InterPro"/>
</dbReference>
<keyword evidence="7" id="KW-1185">Reference proteome</keyword>
<feature type="active site" evidence="3">
    <location>
        <position position="206"/>
    </location>
</feature>
<dbReference type="Pfam" id="PF14833">
    <property type="entry name" value="NAD_binding_11"/>
    <property type="match status" value="1"/>
</dbReference>
<comment type="caution">
    <text evidence="6">The sequence shown here is derived from an EMBL/GenBank/DDBJ whole genome shotgun (WGS) entry which is preliminary data.</text>
</comment>
<dbReference type="InterPro" id="IPR006115">
    <property type="entry name" value="6PGDH_NADP-bd"/>
</dbReference>